<dbReference type="EMBL" id="JAWDID010000023">
    <property type="protein sequence ID" value="MDU0341348.1"/>
    <property type="molecule type" value="Genomic_DNA"/>
</dbReference>
<dbReference type="Gene3D" id="2.60.120.10">
    <property type="entry name" value="Jelly Rolls"/>
    <property type="match status" value="1"/>
</dbReference>
<dbReference type="InterPro" id="IPR018490">
    <property type="entry name" value="cNMP-bd_dom_sf"/>
</dbReference>
<dbReference type="SUPFAM" id="SSF46785">
    <property type="entry name" value="Winged helix' DNA-binding domain"/>
    <property type="match status" value="1"/>
</dbReference>
<evidence type="ECO:0000256" key="2">
    <source>
        <dbReference type="ARBA" id="ARBA00023125"/>
    </source>
</evidence>
<sequence length="251" mass="27050">MIIASAVSSLPGHAPILAGTPAEPSLRGLFAGQPLESLEPGATLFWEGDRSRHVFEVLKGVLRLYRILPDGRRIIVGFAQEGDIIGLAPDEHCPATAEPVSEVSLRRIERCRFRALTEASPALTREFIAALCEEVAAAQEHAMLLARRGAEERVCGFLLRQMQRFAEGGKSAASIPLPMSRTDIADHLGLTIETVSRTFTNLTQRGVIAPEGRHALAIRRPATLARLAGAEDDTDTSPRGTGAARLAAWPH</sequence>
<keyword evidence="8" id="KW-1185">Reference proteome</keyword>
<dbReference type="InterPro" id="IPR000595">
    <property type="entry name" value="cNMP-bd_dom"/>
</dbReference>
<dbReference type="RefSeq" id="WP_316019247.1">
    <property type="nucleotide sequence ID" value="NZ_JAWDID010000023.1"/>
</dbReference>
<feature type="domain" description="Cyclic nucleotide-binding" evidence="5">
    <location>
        <begin position="38"/>
        <end position="134"/>
    </location>
</feature>
<evidence type="ECO:0000256" key="1">
    <source>
        <dbReference type="ARBA" id="ARBA00023015"/>
    </source>
</evidence>
<dbReference type="PROSITE" id="PS51063">
    <property type="entry name" value="HTH_CRP_2"/>
    <property type="match status" value="1"/>
</dbReference>
<organism evidence="7 8">
    <name type="scientific">Bosea rubneri</name>
    <dbReference type="NCBI Taxonomy" id="3075434"/>
    <lineage>
        <taxon>Bacteria</taxon>
        <taxon>Pseudomonadati</taxon>
        <taxon>Pseudomonadota</taxon>
        <taxon>Alphaproteobacteria</taxon>
        <taxon>Hyphomicrobiales</taxon>
        <taxon>Boseaceae</taxon>
        <taxon>Bosea</taxon>
    </lineage>
</organism>
<dbReference type="CDD" id="cd00038">
    <property type="entry name" value="CAP_ED"/>
    <property type="match status" value="1"/>
</dbReference>
<keyword evidence="1" id="KW-0805">Transcription regulation</keyword>
<name>A0ABU3S9A6_9HYPH</name>
<dbReference type="InterPro" id="IPR036388">
    <property type="entry name" value="WH-like_DNA-bd_sf"/>
</dbReference>
<dbReference type="InterPro" id="IPR012318">
    <property type="entry name" value="HTH_CRP"/>
</dbReference>
<gene>
    <name evidence="7" type="ORF">RKE40_15735</name>
</gene>
<accession>A0ABU3S9A6</accession>
<feature type="domain" description="HTH crp-type" evidence="6">
    <location>
        <begin position="148"/>
        <end position="222"/>
    </location>
</feature>
<dbReference type="SUPFAM" id="SSF51206">
    <property type="entry name" value="cAMP-binding domain-like"/>
    <property type="match status" value="1"/>
</dbReference>
<evidence type="ECO:0000259" key="6">
    <source>
        <dbReference type="PROSITE" id="PS51063"/>
    </source>
</evidence>
<dbReference type="Pfam" id="PF13545">
    <property type="entry name" value="HTH_Crp_2"/>
    <property type="match status" value="1"/>
</dbReference>
<dbReference type="SMART" id="SM00419">
    <property type="entry name" value="HTH_CRP"/>
    <property type="match status" value="1"/>
</dbReference>
<protein>
    <submittedName>
        <fullName evidence="7">Helix-turn-helix domain-containing protein</fullName>
    </submittedName>
</protein>
<proteinExistence type="predicted"/>
<reference evidence="7 8" key="1">
    <citation type="submission" date="2023-09" db="EMBL/GenBank/DDBJ databases">
        <title>Whole genome shotgun sequencing (WGS) of Bosea sp. ZW T0_25, isolated from stored onions (Allium cepa).</title>
        <authorList>
            <person name="Stoll D.A."/>
            <person name="Huch M."/>
        </authorList>
    </citation>
    <scope>NUCLEOTIDE SEQUENCE [LARGE SCALE GENOMIC DNA]</scope>
    <source>
        <strain evidence="7 8">ZW T0_25</strain>
    </source>
</reference>
<evidence type="ECO:0000256" key="3">
    <source>
        <dbReference type="ARBA" id="ARBA00023163"/>
    </source>
</evidence>
<evidence type="ECO:0000313" key="7">
    <source>
        <dbReference type="EMBL" id="MDU0341348.1"/>
    </source>
</evidence>
<keyword evidence="2" id="KW-0238">DNA-binding</keyword>
<dbReference type="Pfam" id="PF00027">
    <property type="entry name" value="cNMP_binding"/>
    <property type="match status" value="1"/>
</dbReference>
<dbReference type="Proteomes" id="UP001254257">
    <property type="component" value="Unassembled WGS sequence"/>
</dbReference>
<evidence type="ECO:0000313" key="8">
    <source>
        <dbReference type="Proteomes" id="UP001254257"/>
    </source>
</evidence>
<dbReference type="PANTHER" id="PTHR24567:SF75">
    <property type="entry name" value="FUMARATE AND NITRATE REDUCTION REGULATORY PROTEIN"/>
    <property type="match status" value="1"/>
</dbReference>
<dbReference type="SMART" id="SM00100">
    <property type="entry name" value="cNMP"/>
    <property type="match status" value="1"/>
</dbReference>
<dbReference type="InterPro" id="IPR050397">
    <property type="entry name" value="Env_Response_Regulators"/>
</dbReference>
<dbReference type="Gene3D" id="1.10.10.10">
    <property type="entry name" value="Winged helix-like DNA-binding domain superfamily/Winged helix DNA-binding domain"/>
    <property type="match status" value="1"/>
</dbReference>
<feature type="region of interest" description="Disordered" evidence="4">
    <location>
        <begin position="228"/>
        <end position="251"/>
    </location>
</feature>
<dbReference type="InterPro" id="IPR014710">
    <property type="entry name" value="RmlC-like_jellyroll"/>
</dbReference>
<evidence type="ECO:0000259" key="5">
    <source>
        <dbReference type="PROSITE" id="PS50042"/>
    </source>
</evidence>
<keyword evidence="3" id="KW-0804">Transcription</keyword>
<dbReference type="PRINTS" id="PR00034">
    <property type="entry name" value="HTHCRP"/>
</dbReference>
<dbReference type="InterPro" id="IPR036390">
    <property type="entry name" value="WH_DNA-bd_sf"/>
</dbReference>
<comment type="caution">
    <text evidence="7">The sequence shown here is derived from an EMBL/GenBank/DDBJ whole genome shotgun (WGS) entry which is preliminary data.</text>
</comment>
<dbReference type="PROSITE" id="PS50042">
    <property type="entry name" value="CNMP_BINDING_3"/>
    <property type="match status" value="1"/>
</dbReference>
<dbReference type="CDD" id="cd00092">
    <property type="entry name" value="HTH_CRP"/>
    <property type="match status" value="1"/>
</dbReference>
<dbReference type="PANTHER" id="PTHR24567">
    <property type="entry name" value="CRP FAMILY TRANSCRIPTIONAL REGULATORY PROTEIN"/>
    <property type="match status" value="1"/>
</dbReference>
<evidence type="ECO:0000256" key="4">
    <source>
        <dbReference type="SAM" id="MobiDB-lite"/>
    </source>
</evidence>